<accession>A0A921MUQ5</accession>
<dbReference type="Proteomes" id="UP000742460">
    <property type="component" value="Unassembled WGS sequence"/>
</dbReference>
<dbReference type="InterPro" id="IPR036661">
    <property type="entry name" value="Luciferase-like_sf"/>
</dbReference>
<reference evidence="4" key="1">
    <citation type="journal article" date="2021" name="PeerJ">
        <title>Extensive microbial diversity within the chicken gut microbiome revealed by metagenomics and culture.</title>
        <authorList>
            <person name="Gilroy R."/>
            <person name="Ravi A."/>
            <person name="Getino M."/>
            <person name="Pursley I."/>
            <person name="Horton D.L."/>
            <person name="Alikhan N.F."/>
            <person name="Baker D."/>
            <person name="Gharbi K."/>
            <person name="Hall N."/>
            <person name="Watson M."/>
            <person name="Adriaenssens E.M."/>
            <person name="Foster-Nyarko E."/>
            <person name="Jarju S."/>
            <person name="Secka A."/>
            <person name="Antonio M."/>
            <person name="Oren A."/>
            <person name="Chaudhuri R.R."/>
            <person name="La Ragione R."/>
            <person name="Hildebrand F."/>
            <person name="Pallen M.J."/>
        </authorList>
    </citation>
    <scope>NUCLEOTIDE SEQUENCE</scope>
    <source>
        <strain evidence="4">ChiGjej5B5-22894</strain>
    </source>
</reference>
<dbReference type="GO" id="GO:0004497">
    <property type="term" value="F:monooxygenase activity"/>
    <property type="evidence" value="ECO:0007669"/>
    <property type="project" value="UniProtKB-KW"/>
</dbReference>
<evidence type="ECO:0000313" key="4">
    <source>
        <dbReference type="EMBL" id="HJG90974.1"/>
    </source>
</evidence>
<dbReference type="PANTHER" id="PTHR30137:SF8">
    <property type="entry name" value="BLR5498 PROTEIN"/>
    <property type="match status" value="1"/>
</dbReference>
<dbReference type="GO" id="GO:0016705">
    <property type="term" value="F:oxidoreductase activity, acting on paired donors, with incorporation or reduction of molecular oxygen"/>
    <property type="evidence" value="ECO:0007669"/>
    <property type="project" value="InterPro"/>
</dbReference>
<dbReference type="InterPro" id="IPR050766">
    <property type="entry name" value="Bact_Lucif_Oxidored"/>
</dbReference>
<organism evidence="4 5">
    <name type="scientific">Brachybacterium massiliense</name>
    <dbReference type="NCBI Taxonomy" id="1755098"/>
    <lineage>
        <taxon>Bacteria</taxon>
        <taxon>Bacillati</taxon>
        <taxon>Actinomycetota</taxon>
        <taxon>Actinomycetes</taxon>
        <taxon>Micrococcales</taxon>
        <taxon>Dermabacteraceae</taxon>
        <taxon>Brachybacterium</taxon>
    </lineage>
</organism>
<dbReference type="Pfam" id="PF00296">
    <property type="entry name" value="Bac_luciferase"/>
    <property type="match status" value="1"/>
</dbReference>
<evidence type="ECO:0000259" key="3">
    <source>
        <dbReference type="Pfam" id="PF00296"/>
    </source>
</evidence>
<comment type="caution">
    <text evidence="4">The sequence shown here is derived from an EMBL/GenBank/DDBJ whole genome shotgun (WGS) entry which is preliminary data.</text>
</comment>
<keyword evidence="1" id="KW-0560">Oxidoreductase</keyword>
<reference evidence="4" key="2">
    <citation type="submission" date="2021-09" db="EMBL/GenBank/DDBJ databases">
        <authorList>
            <person name="Gilroy R."/>
        </authorList>
    </citation>
    <scope>NUCLEOTIDE SEQUENCE</scope>
    <source>
        <strain evidence="4">ChiGjej5B5-22894</strain>
    </source>
</reference>
<dbReference type="EMBL" id="DYUE01000115">
    <property type="protein sequence ID" value="HJG90974.1"/>
    <property type="molecule type" value="Genomic_DNA"/>
</dbReference>
<dbReference type="AlphaFoldDB" id="A0A921MUQ5"/>
<dbReference type="GO" id="GO:0005829">
    <property type="term" value="C:cytosol"/>
    <property type="evidence" value="ECO:0007669"/>
    <property type="project" value="TreeGrafter"/>
</dbReference>
<protein>
    <submittedName>
        <fullName evidence="4">LLM class flavin-dependent oxidoreductase</fullName>
    </submittedName>
</protein>
<dbReference type="InterPro" id="IPR011251">
    <property type="entry name" value="Luciferase-like_dom"/>
</dbReference>
<dbReference type="Gene3D" id="3.20.20.30">
    <property type="entry name" value="Luciferase-like domain"/>
    <property type="match status" value="1"/>
</dbReference>
<dbReference type="InterPro" id="IPR022290">
    <property type="entry name" value="LLM_Atu2307-like"/>
</dbReference>
<sequence length="365" mass="39314">MSIDPQSITFGLDTFGDVTVDAQGDPVPASQVLRDVVAQGELADQVGIDHFSIGEHHRPDFAVSAPDVVLAALAARTERITLGTAVIVLSSDDPLRVVERFSTLDGLSNGRAELTVGRGSFTESFPLFGFSMQDYETLFEEKLDLLAAAITGEPITWSGATRPPLKEQSLYPPLERALPTWVAVGGSPNSVVRAARHGLPLMLAIIGGPAQRFAPYVQLFHEANQKLGNAPLPVGVHSPGHIAADDATAREQLAPHWIHNRNEIGRERGWGPSGIAEFDGEMQHGALYAGSPETVARKIAATIASLGVDRFDLKYASGPMPHEQLMESIRLYGTEVIPRVRELLTEHAQEHGDGQDKEGSVFDEA</sequence>
<dbReference type="SUPFAM" id="SSF51679">
    <property type="entry name" value="Bacterial luciferase-like"/>
    <property type="match status" value="1"/>
</dbReference>
<dbReference type="NCBIfam" id="TIGR03858">
    <property type="entry name" value="LLM_2I7G"/>
    <property type="match status" value="1"/>
</dbReference>
<dbReference type="PANTHER" id="PTHR30137">
    <property type="entry name" value="LUCIFERASE-LIKE MONOOXYGENASE"/>
    <property type="match status" value="1"/>
</dbReference>
<name>A0A921MUQ5_9MICO</name>
<feature type="domain" description="Luciferase-like" evidence="3">
    <location>
        <begin position="21"/>
        <end position="310"/>
    </location>
</feature>
<proteinExistence type="predicted"/>
<gene>
    <name evidence="4" type="ORF">K8V81_04535</name>
</gene>
<evidence type="ECO:0000313" key="5">
    <source>
        <dbReference type="Proteomes" id="UP000742460"/>
    </source>
</evidence>
<evidence type="ECO:0000256" key="2">
    <source>
        <dbReference type="ARBA" id="ARBA00023033"/>
    </source>
</evidence>
<keyword evidence="2" id="KW-0503">Monooxygenase</keyword>
<evidence type="ECO:0000256" key="1">
    <source>
        <dbReference type="ARBA" id="ARBA00023002"/>
    </source>
</evidence>